<reference evidence="2 3" key="1">
    <citation type="submission" date="2020-02" db="EMBL/GenBank/DDBJ databases">
        <authorList>
            <person name="Ma Q."/>
            <person name="Huang Y."/>
            <person name="Song X."/>
            <person name="Pei D."/>
        </authorList>
    </citation>
    <scope>NUCLEOTIDE SEQUENCE [LARGE SCALE GENOMIC DNA]</scope>
    <source>
        <strain evidence="2">Sxm20200214</strain>
        <tissue evidence="2">Leaf</tissue>
    </source>
</reference>
<protein>
    <submittedName>
        <fullName evidence="2">Uncharacterized protein</fullName>
    </submittedName>
</protein>
<evidence type="ECO:0000256" key="1">
    <source>
        <dbReference type="SAM" id="MobiDB-lite"/>
    </source>
</evidence>
<gene>
    <name evidence="2" type="ORF">Bca52824_006385</name>
</gene>
<dbReference type="AlphaFoldDB" id="A0A8X7WTP7"/>
<dbReference type="EMBL" id="JAAMPC010000001">
    <property type="protein sequence ID" value="KAG2335205.1"/>
    <property type="molecule type" value="Genomic_DNA"/>
</dbReference>
<proteinExistence type="predicted"/>
<accession>A0A8X7WTP7</accession>
<feature type="compositionally biased region" description="Polar residues" evidence="1">
    <location>
        <begin position="8"/>
        <end position="35"/>
    </location>
</feature>
<organism evidence="2 3">
    <name type="scientific">Brassica carinata</name>
    <name type="common">Ethiopian mustard</name>
    <name type="synonym">Abyssinian cabbage</name>
    <dbReference type="NCBI Taxonomy" id="52824"/>
    <lineage>
        <taxon>Eukaryota</taxon>
        <taxon>Viridiplantae</taxon>
        <taxon>Streptophyta</taxon>
        <taxon>Embryophyta</taxon>
        <taxon>Tracheophyta</taxon>
        <taxon>Spermatophyta</taxon>
        <taxon>Magnoliopsida</taxon>
        <taxon>eudicotyledons</taxon>
        <taxon>Gunneridae</taxon>
        <taxon>Pentapetalae</taxon>
        <taxon>rosids</taxon>
        <taxon>malvids</taxon>
        <taxon>Brassicales</taxon>
        <taxon>Brassicaceae</taxon>
        <taxon>Brassiceae</taxon>
        <taxon>Brassica</taxon>
    </lineage>
</organism>
<name>A0A8X7WTP7_BRACI</name>
<evidence type="ECO:0000313" key="3">
    <source>
        <dbReference type="Proteomes" id="UP000886595"/>
    </source>
</evidence>
<dbReference type="Proteomes" id="UP000886595">
    <property type="component" value="Unassembled WGS sequence"/>
</dbReference>
<feature type="region of interest" description="Disordered" evidence="1">
    <location>
        <begin position="1"/>
        <end position="65"/>
    </location>
</feature>
<keyword evidence="3" id="KW-1185">Reference proteome</keyword>
<evidence type="ECO:0000313" key="2">
    <source>
        <dbReference type="EMBL" id="KAG2335205.1"/>
    </source>
</evidence>
<sequence>MILETSPLLDSSRSPCSRRATPQTPSPEPNLNLTLSDPLGVSTRSDESVAAANSSFTDGVTTKDTHIDPMTVRIFLPESALSPRSDRRHSHNNTPLNQNPPESRRNSYNENLEAYG</sequence>
<feature type="compositionally biased region" description="Polar residues" evidence="1">
    <location>
        <begin position="92"/>
        <end position="101"/>
    </location>
</feature>
<comment type="caution">
    <text evidence="2">The sequence shown here is derived from an EMBL/GenBank/DDBJ whole genome shotgun (WGS) entry which is preliminary data.</text>
</comment>
<feature type="compositionally biased region" description="Polar residues" evidence="1">
    <location>
        <begin position="51"/>
        <end position="60"/>
    </location>
</feature>
<feature type="region of interest" description="Disordered" evidence="1">
    <location>
        <begin position="77"/>
        <end position="116"/>
    </location>
</feature>